<dbReference type="AlphaFoldDB" id="A0A0D0A3A1"/>
<feature type="domain" description="DNA/RNA-binding protein Alba-like" evidence="2">
    <location>
        <begin position="23"/>
        <end position="92"/>
    </location>
</feature>
<reference evidence="3 4" key="1">
    <citation type="submission" date="2014-04" db="EMBL/GenBank/DDBJ databases">
        <authorList>
            <consortium name="DOE Joint Genome Institute"/>
            <person name="Kuo A."/>
            <person name="Kohler A."/>
            <person name="Costa M.D."/>
            <person name="Nagy L.G."/>
            <person name="Floudas D."/>
            <person name="Copeland A."/>
            <person name="Barry K.W."/>
            <person name="Cichocki N."/>
            <person name="Veneault-Fourrey C."/>
            <person name="LaButti K."/>
            <person name="Lindquist E.A."/>
            <person name="Lipzen A."/>
            <person name="Lundell T."/>
            <person name="Morin E."/>
            <person name="Murat C."/>
            <person name="Sun H."/>
            <person name="Tunlid A."/>
            <person name="Henrissat B."/>
            <person name="Grigoriev I.V."/>
            <person name="Hibbett D.S."/>
            <person name="Martin F."/>
            <person name="Nordberg H.P."/>
            <person name="Cantor M.N."/>
            <person name="Hua S.X."/>
        </authorList>
    </citation>
    <scope>NUCLEOTIDE SEQUENCE [LARGE SCALE GENOMIC DNA]</scope>
    <source>
        <strain evidence="3 4">441</strain>
    </source>
</reference>
<proteinExistence type="predicted"/>
<name>A0A0D0A3A1_9AGAM</name>
<accession>A0A0D0A3A1</accession>
<evidence type="ECO:0000313" key="4">
    <source>
        <dbReference type="Proteomes" id="UP000054018"/>
    </source>
</evidence>
<gene>
    <name evidence="3" type="ORF">PISMIDRAFT_673158</name>
</gene>
<keyword evidence="4" id="KW-1185">Reference proteome</keyword>
<evidence type="ECO:0000259" key="2">
    <source>
        <dbReference type="Pfam" id="PF01918"/>
    </source>
</evidence>
<dbReference type="HOGENOM" id="CLU_074862_1_0_1"/>
<reference evidence="4" key="2">
    <citation type="submission" date="2015-01" db="EMBL/GenBank/DDBJ databases">
        <title>Evolutionary Origins and Diversification of the Mycorrhizal Mutualists.</title>
        <authorList>
            <consortium name="DOE Joint Genome Institute"/>
            <consortium name="Mycorrhizal Genomics Consortium"/>
            <person name="Kohler A."/>
            <person name="Kuo A."/>
            <person name="Nagy L.G."/>
            <person name="Floudas D."/>
            <person name="Copeland A."/>
            <person name="Barry K.W."/>
            <person name="Cichocki N."/>
            <person name="Veneault-Fourrey C."/>
            <person name="LaButti K."/>
            <person name="Lindquist E.A."/>
            <person name="Lipzen A."/>
            <person name="Lundell T."/>
            <person name="Morin E."/>
            <person name="Murat C."/>
            <person name="Riley R."/>
            <person name="Ohm R."/>
            <person name="Sun H."/>
            <person name="Tunlid A."/>
            <person name="Henrissat B."/>
            <person name="Grigoriev I.V."/>
            <person name="Hibbett D.S."/>
            <person name="Martin F."/>
        </authorList>
    </citation>
    <scope>NUCLEOTIDE SEQUENCE [LARGE SCALE GENOMIC DNA]</scope>
    <source>
        <strain evidence="4">441</strain>
    </source>
</reference>
<protein>
    <recommendedName>
        <fullName evidence="2">DNA/RNA-binding protein Alba-like domain-containing protein</fullName>
    </recommendedName>
</protein>
<sequence length="125" mass="13784">MDLEQTATQEGDPDNGADTTFSIRVARNGKIRALVKKALEFFQANPDRPLVLYSSPSEISASTIPKLISVVEIIKREYLKGYPVGLHQFNQLLFEERSQVPVEGKNRASALLLALEGSSQCVPPQ</sequence>
<feature type="region of interest" description="Disordered" evidence="1">
    <location>
        <begin position="1"/>
        <end position="20"/>
    </location>
</feature>
<dbReference type="GO" id="GO:0003676">
    <property type="term" value="F:nucleic acid binding"/>
    <property type="evidence" value="ECO:0007669"/>
    <property type="project" value="InterPro"/>
</dbReference>
<dbReference type="STRING" id="765257.A0A0D0A3A1"/>
<dbReference type="EMBL" id="KN833691">
    <property type="protein sequence ID" value="KIK28897.1"/>
    <property type="molecule type" value="Genomic_DNA"/>
</dbReference>
<dbReference type="Pfam" id="PF01918">
    <property type="entry name" value="Alba"/>
    <property type="match status" value="1"/>
</dbReference>
<dbReference type="Proteomes" id="UP000054018">
    <property type="component" value="Unassembled WGS sequence"/>
</dbReference>
<evidence type="ECO:0000313" key="3">
    <source>
        <dbReference type="EMBL" id="KIK28897.1"/>
    </source>
</evidence>
<dbReference type="OrthoDB" id="424402at2759"/>
<dbReference type="InterPro" id="IPR002775">
    <property type="entry name" value="DNA/RNA-bd_Alba-like"/>
</dbReference>
<organism evidence="3 4">
    <name type="scientific">Pisolithus microcarpus 441</name>
    <dbReference type="NCBI Taxonomy" id="765257"/>
    <lineage>
        <taxon>Eukaryota</taxon>
        <taxon>Fungi</taxon>
        <taxon>Dikarya</taxon>
        <taxon>Basidiomycota</taxon>
        <taxon>Agaricomycotina</taxon>
        <taxon>Agaricomycetes</taxon>
        <taxon>Agaricomycetidae</taxon>
        <taxon>Boletales</taxon>
        <taxon>Sclerodermatineae</taxon>
        <taxon>Pisolithaceae</taxon>
        <taxon>Pisolithus</taxon>
    </lineage>
</organism>
<evidence type="ECO:0000256" key="1">
    <source>
        <dbReference type="SAM" id="MobiDB-lite"/>
    </source>
</evidence>